<reference evidence="2" key="1">
    <citation type="submission" date="2020-10" db="EMBL/GenBank/DDBJ databases">
        <authorList>
            <person name="Gilroy R."/>
        </authorList>
    </citation>
    <scope>NUCLEOTIDE SEQUENCE</scope>
    <source>
        <strain evidence="2">517</strain>
    </source>
</reference>
<evidence type="ECO:0000256" key="1">
    <source>
        <dbReference type="SAM" id="MobiDB-lite"/>
    </source>
</evidence>
<reference evidence="2" key="2">
    <citation type="journal article" date="2021" name="PeerJ">
        <title>Extensive microbial diversity within the chicken gut microbiome revealed by metagenomics and culture.</title>
        <authorList>
            <person name="Gilroy R."/>
            <person name="Ravi A."/>
            <person name="Getino M."/>
            <person name="Pursley I."/>
            <person name="Horton D.L."/>
            <person name="Alikhan N.F."/>
            <person name="Baker D."/>
            <person name="Gharbi K."/>
            <person name="Hall N."/>
            <person name="Watson M."/>
            <person name="Adriaenssens E.M."/>
            <person name="Foster-Nyarko E."/>
            <person name="Jarju S."/>
            <person name="Secka A."/>
            <person name="Antonio M."/>
            <person name="Oren A."/>
            <person name="Chaudhuri R.R."/>
            <person name="La Ragione R."/>
            <person name="Hildebrand F."/>
            <person name="Pallen M.J."/>
        </authorList>
    </citation>
    <scope>NUCLEOTIDE SEQUENCE</scope>
    <source>
        <strain evidence="2">517</strain>
    </source>
</reference>
<evidence type="ECO:0000313" key="3">
    <source>
        <dbReference type="Proteomes" id="UP000727857"/>
    </source>
</evidence>
<comment type="caution">
    <text evidence="2">The sequence shown here is derived from an EMBL/GenBank/DDBJ whole genome shotgun (WGS) entry which is preliminary data.</text>
</comment>
<proteinExistence type="predicted"/>
<gene>
    <name evidence="2" type="ORF">IAB16_05655</name>
</gene>
<organism evidence="2 3">
    <name type="scientific">Candidatus Stercoripulliclostridium pullicola</name>
    <dbReference type="NCBI Taxonomy" id="2840953"/>
    <lineage>
        <taxon>Bacteria</taxon>
        <taxon>Bacillati</taxon>
        <taxon>Bacillota</taxon>
        <taxon>Clostridia</taxon>
        <taxon>Eubacteriales</taxon>
        <taxon>Candidatus Stercoripulliclostridium</taxon>
    </lineage>
</organism>
<dbReference type="EMBL" id="JADINF010000141">
    <property type="protein sequence ID" value="MBO8424485.1"/>
    <property type="molecule type" value="Genomic_DNA"/>
</dbReference>
<evidence type="ECO:0000313" key="2">
    <source>
        <dbReference type="EMBL" id="MBO8424485.1"/>
    </source>
</evidence>
<accession>A0A940DGR9</accession>
<sequence length="93" mass="9699">MKKNAPKILAIFLLTVIAVLMVVAGSGTVADLFKGKDTDVPGSSANVEDGDTPPAEDPAQGSGNVTEDETNNVFFPVPPEASAIYAYTQSLWS</sequence>
<protein>
    <submittedName>
        <fullName evidence="2">Uncharacterized protein</fullName>
    </submittedName>
</protein>
<feature type="region of interest" description="Disordered" evidence="1">
    <location>
        <begin position="35"/>
        <end position="73"/>
    </location>
</feature>
<dbReference type="Proteomes" id="UP000727857">
    <property type="component" value="Unassembled WGS sequence"/>
</dbReference>
<dbReference type="AlphaFoldDB" id="A0A940DGR9"/>
<feature type="non-terminal residue" evidence="2">
    <location>
        <position position="93"/>
    </location>
</feature>
<name>A0A940DGR9_9FIRM</name>